<comment type="caution">
    <text evidence="1">The sequence shown here is derived from an EMBL/GenBank/DDBJ whole genome shotgun (WGS) entry which is preliminary data.</text>
</comment>
<reference evidence="1" key="1">
    <citation type="submission" date="2023-01" db="EMBL/GenBank/DDBJ databases">
        <authorList>
            <person name="Van Ghelder C."/>
            <person name="Rancurel C."/>
        </authorList>
    </citation>
    <scope>NUCLEOTIDE SEQUENCE</scope>
    <source>
        <strain evidence="1">CNCM I-4278</strain>
    </source>
</reference>
<name>A0A9W4XSD1_9PLEO</name>
<evidence type="ECO:0000313" key="2">
    <source>
        <dbReference type="Proteomes" id="UP001152607"/>
    </source>
</evidence>
<dbReference type="Proteomes" id="UP001152607">
    <property type="component" value="Unassembled WGS sequence"/>
</dbReference>
<gene>
    <name evidence="1" type="ORF">PDIGIT_LOCUS4047</name>
</gene>
<proteinExistence type="predicted"/>
<evidence type="ECO:0000313" key="1">
    <source>
        <dbReference type="EMBL" id="CAI6328948.1"/>
    </source>
</evidence>
<dbReference type="EMBL" id="CAOQHR010000002">
    <property type="protein sequence ID" value="CAI6328948.1"/>
    <property type="molecule type" value="Genomic_DNA"/>
</dbReference>
<dbReference type="AlphaFoldDB" id="A0A9W4XSD1"/>
<sequence length="195" mass="21391">MSVPDDDFDPEYDTVEEDFHVTPLISLPALSPTPAVYPGCCVALSPLLLSNLSTILPSSSSLILSIGSGTGFLEALLRSEPHDINIIGVEVHPSINRYLQTNHHRVVAGSYSLEPLAIEAETWLFIYPRRVGLVQSYISTYGQGVINQIVWIGPTADWEDYKQCFEVHWDLKVQSAGELGGRGWELVAVASKKPA</sequence>
<evidence type="ECO:0008006" key="3">
    <source>
        <dbReference type="Google" id="ProtNLM"/>
    </source>
</evidence>
<accession>A0A9W4XSD1</accession>
<dbReference type="OrthoDB" id="2151982at2759"/>
<keyword evidence="2" id="KW-1185">Reference proteome</keyword>
<protein>
    <recommendedName>
        <fullName evidence="3">Methyltransferase domain-containing protein</fullName>
    </recommendedName>
</protein>
<organism evidence="1 2">
    <name type="scientific">Periconia digitata</name>
    <dbReference type="NCBI Taxonomy" id="1303443"/>
    <lineage>
        <taxon>Eukaryota</taxon>
        <taxon>Fungi</taxon>
        <taxon>Dikarya</taxon>
        <taxon>Ascomycota</taxon>
        <taxon>Pezizomycotina</taxon>
        <taxon>Dothideomycetes</taxon>
        <taxon>Pleosporomycetidae</taxon>
        <taxon>Pleosporales</taxon>
        <taxon>Massarineae</taxon>
        <taxon>Periconiaceae</taxon>
        <taxon>Periconia</taxon>
    </lineage>
</organism>